<dbReference type="Pfam" id="PF18962">
    <property type="entry name" value="Por_Secre_tail"/>
    <property type="match status" value="1"/>
</dbReference>
<keyword evidence="1" id="KW-0732">Signal</keyword>
<comment type="caution">
    <text evidence="3">The sequence shown here is derived from an EMBL/GenBank/DDBJ whole genome shotgun (WGS) entry which is preliminary data.</text>
</comment>
<name>A0A2W2B1K9_9BACT</name>
<dbReference type="NCBIfam" id="TIGR04183">
    <property type="entry name" value="Por_Secre_tail"/>
    <property type="match status" value="1"/>
</dbReference>
<gene>
    <name evidence="3" type="ORF">DN068_05980</name>
</gene>
<keyword evidence="4" id="KW-1185">Reference proteome</keyword>
<feature type="signal peptide" evidence="1">
    <location>
        <begin position="1"/>
        <end position="22"/>
    </location>
</feature>
<evidence type="ECO:0000313" key="3">
    <source>
        <dbReference type="EMBL" id="PZF73888.1"/>
    </source>
</evidence>
<feature type="chain" id="PRO_5015990304" description="Secretion system C-terminal sorting domain-containing protein" evidence="1">
    <location>
        <begin position="23"/>
        <end position="172"/>
    </location>
</feature>
<organism evidence="3 4">
    <name type="scientific">Taibaiella soli</name>
    <dbReference type="NCBI Taxonomy" id="1649169"/>
    <lineage>
        <taxon>Bacteria</taxon>
        <taxon>Pseudomonadati</taxon>
        <taxon>Bacteroidota</taxon>
        <taxon>Chitinophagia</taxon>
        <taxon>Chitinophagales</taxon>
        <taxon>Chitinophagaceae</taxon>
        <taxon>Taibaiella</taxon>
    </lineage>
</organism>
<dbReference type="InterPro" id="IPR026444">
    <property type="entry name" value="Secre_tail"/>
</dbReference>
<dbReference type="EMBL" id="QKTW01000009">
    <property type="protein sequence ID" value="PZF73888.1"/>
    <property type="molecule type" value="Genomic_DNA"/>
</dbReference>
<dbReference type="OrthoDB" id="1352409at2"/>
<reference evidence="3 4" key="1">
    <citation type="submission" date="2018-06" db="EMBL/GenBank/DDBJ databases">
        <title>Mucibacter soli gen. nov., sp. nov., a new member of the family Chitinophagaceae producing mucin.</title>
        <authorList>
            <person name="Kim M.-K."/>
            <person name="Park S."/>
            <person name="Kim T.-S."/>
            <person name="Joung Y."/>
            <person name="Han J.-H."/>
            <person name="Kim S.B."/>
        </authorList>
    </citation>
    <scope>NUCLEOTIDE SEQUENCE [LARGE SCALE GENOMIC DNA]</scope>
    <source>
        <strain evidence="3 4">R1-15</strain>
    </source>
</reference>
<evidence type="ECO:0000256" key="1">
    <source>
        <dbReference type="SAM" id="SignalP"/>
    </source>
</evidence>
<dbReference type="AlphaFoldDB" id="A0A2W2B1K9"/>
<dbReference type="Proteomes" id="UP000248745">
    <property type="component" value="Unassembled WGS sequence"/>
</dbReference>
<feature type="domain" description="Secretion system C-terminal sorting" evidence="2">
    <location>
        <begin position="90"/>
        <end position="157"/>
    </location>
</feature>
<accession>A0A2W2B1K9</accession>
<protein>
    <recommendedName>
        <fullName evidence="2">Secretion system C-terminal sorting domain-containing protein</fullName>
    </recommendedName>
</protein>
<proteinExistence type="predicted"/>
<sequence>MLMKKVYYLSFLLLATGFTARGQGVGPSVLNSAGGDGTAGGNSFSWSMGEMALVSTVSNSNLVITQGVLQPSEQPTGIRQNSLPVDALHVFPNPTSDLLYIQPSLNGAAKLEYTLMDITGRVIFNQSTDLPGGNEKQTINLSALANGHYALHVNVHLQQQDYQAVYKIEKLQ</sequence>
<evidence type="ECO:0000259" key="2">
    <source>
        <dbReference type="Pfam" id="PF18962"/>
    </source>
</evidence>
<evidence type="ECO:0000313" key="4">
    <source>
        <dbReference type="Proteomes" id="UP000248745"/>
    </source>
</evidence>